<keyword evidence="3" id="KW-1185">Reference proteome</keyword>
<comment type="caution">
    <text evidence="2">The sequence shown here is derived from an EMBL/GenBank/DDBJ whole genome shotgun (WGS) entry which is preliminary data.</text>
</comment>
<dbReference type="EMBL" id="JBCAWK010000013">
    <property type="protein sequence ID" value="KAK8844785.1"/>
    <property type="molecule type" value="Genomic_DNA"/>
</dbReference>
<evidence type="ECO:0000313" key="2">
    <source>
        <dbReference type="EMBL" id="KAK8844785.1"/>
    </source>
</evidence>
<feature type="signal peptide" evidence="1">
    <location>
        <begin position="1"/>
        <end position="18"/>
    </location>
</feature>
<dbReference type="GeneID" id="92183893"/>
<dbReference type="AlphaFoldDB" id="A0AAW0YHZ7"/>
<reference evidence="2 3" key="1">
    <citation type="journal article" date="2024" name="bioRxiv">
        <title>Comparative genomics of Cryptococcus and Kwoniella reveals pathogenesis evolution and contrasting karyotype dynamics via intercentromeric recombination or chromosome fusion.</title>
        <authorList>
            <person name="Coelho M.A."/>
            <person name="David-Palma M."/>
            <person name="Shea T."/>
            <person name="Bowers K."/>
            <person name="McGinley-Smith S."/>
            <person name="Mohammad A.W."/>
            <person name="Gnirke A."/>
            <person name="Yurkov A.M."/>
            <person name="Nowrousian M."/>
            <person name="Sun S."/>
            <person name="Cuomo C.A."/>
            <person name="Heitman J."/>
        </authorList>
    </citation>
    <scope>NUCLEOTIDE SEQUENCE [LARGE SCALE GENOMIC DNA]</scope>
    <source>
        <strain evidence="2 3">CBS 13917</strain>
    </source>
</reference>
<gene>
    <name evidence="2" type="ORF">IAR55_006635</name>
</gene>
<feature type="chain" id="PRO_5043598040" description="Phytase-like domain-containing protein" evidence="1">
    <location>
        <begin position="19"/>
        <end position="457"/>
    </location>
</feature>
<proteinExistence type="predicted"/>
<keyword evidence="1" id="KW-0732">Signal</keyword>
<dbReference type="RefSeq" id="XP_066800009.1">
    <property type="nucleotide sequence ID" value="XM_066949715.1"/>
</dbReference>
<accession>A0AAW0YHZ7</accession>
<evidence type="ECO:0000256" key="1">
    <source>
        <dbReference type="SAM" id="SignalP"/>
    </source>
</evidence>
<name>A0AAW0YHZ7_9TREE</name>
<organism evidence="2 3">
    <name type="scientific">Kwoniella newhampshirensis</name>
    <dbReference type="NCBI Taxonomy" id="1651941"/>
    <lineage>
        <taxon>Eukaryota</taxon>
        <taxon>Fungi</taxon>
        <taxon>Dikarya</taxon>
        <taxon>Basidiomycota</taxon>
        <taxon>Agaricomycotina</taxon>
        <taxon>Tremellomycetes</taxon>
        <taxon>Tremellales</taxon>
        <taxon>Cryptococcaceae</taxon>
        <taxon>Kwoniella</taxon>
    </lineage>
</organism>
<evidence type="ECO:0008006" key="4">
    <source>
        <dbReference type="Google" id="ProtNLM"/>
    </source>
</evidence>
<dbReference type="SUPFAM" id="SSF82171">
    <property type="entry name" value="DPP6 N-terminal domain-like"/>
    <property type="match status" value="1"/>
</dbReference>
<evidence type="ECO:0000313" key="3">
    <source>
        <dbReference type="Proteomes" id="UP001388673"/>
    </source>
</evidence>
<protein>
    <recommendedName>
        <fullName evidence="4">Phytase-like domain-containing protein</fullName>
    </recommendedName>
</protein>
<dbReference type="KEGG" id="kne:92183893"/>
<dbReference type="Proteomes" id="UP001388673">
    <property type="component" value="Unassembled WGS sequence"/>
</dbReference>
<sequence length="457" mass="49590">MLVRLVAALFGAFILVESAPTGSQAHLSIDGGDLFGSGVKIQKSNPLDVAEEDKRWSIPTIDTWALNPIGDAAVIRVSTTDPETALTTYDLHLLAINAQFTISSVHQGPTPSNALYTFLSDTTLITLSPSAHQTSDGLTASEDNEGQVWKLSSRILNYTTAPPAFPPSISNEKVMTTLRLKNDPIKLVFSSEVGILSVMTPGEDGGLLLLEVVDVKAGEWKVKDRVGRPLEKSGMIIDEVVASGTRIALTEHGQLEKAGVSSHNALYTLDLQDGLDGPLRLISDHTDAIASSPAFGPEGMIAWLEQREGGQKKLWMMNGDDEKWEVQIKNWNMSPSSVLFSKNGEAINLLVSHPDPPHPSSLYHLWTPTTPSKPPVTPVRIPSPLNMTIRSAIHVGITPLDHSHLIGVMSPLTEEETGNGNGNGKELWVISHSPHEDPTGNYENIRLTYLTEQRLHS</sequence>